<organism evidence="1 2">
    <name type="scientific">Parafannyhessea umbonata</name>
    <dbReference type="NCBI Taxonomy" id="604330"/>
    <lineage>
        <taxon>Bacteria</taxon>
        <taxon>Bacillati</taxon>
        <taxon>Actinomycetota</taxon>
        <taxon>Coriobacteriia</taxon>
        <taxon>Coriobacteriales</taxon>
        <taxon>Atopobiaceae</taxon>
        <taxon>Parafannyhessea</taxon>
    </lineage>
</organism>
<dbReference type="AlphaFoldDB" id="A0A7X9XZR8"/>
<evidence type="ECO:0000313" key="1">
    <source>
        <dbReference type="EMBL" id="NMF25079.1"/>
    </source>
</evidence>
<evidence type="ECO:0000313" key="2">
    <source>
        <dbReference type="Proteomes" id="UP000565613"/>
    </source>
</evidence>
<accession>A0A7X9XZR8</accession>
<dbReference type="RefSeq" id="WP_170103166.1">
    <property type="nucleotide sequence ID" value="NZ_JABAGR010000001.1"/>
</dbReference>
<comment type="caution">
    <text evidence="1">The sequence shown here is derived from an EMBL/GenBank/DDBJ whole genome shotgun (WGS) entry which is preliminary data.</text>
</comment>
<name>A0A7X9XZR8_9ACTN</name>
<dbReference type="Proteomes" id="UP000565613">
    <property type="component" value="Unassembled WGS sequence"/>
</dbReference>
<dbReference type="EMBL" id="JABAGR010000001">
    <property type="protein sequence ID" value="NMF25079.1"/>
    <property type="molecule type" value="Genomic_DNA"/>
</dbReference>
<protein>
    <submittedName>
        <fullName evidence="1">Uncharacterized protein</fullName>
    </submittedName>
</protein>
<proteinExistence type="predicted"/>
<gene>
    <name evidence="1" type="ORF">HF885_01290</name>
</gene>
<reference evidence="1 2" key="1">
    <citation type="submission" date="2020-04" db="EMBL/GenBank/DDBJ databases">
        <authorList>
            <person name="Hitch T.C.A."/>
            <person name="Wylensek D."/>
            <person name="Clavel T."/>
        </authorList>
    </citation>
    <scope>NUCLEOTIDE SEQUENCE [LARGE SCALE GENOMIC DNA]</scope>
    <source>
        <strain evidence="1 2">105184</strain>
    </source>
</reference>
<sequence length="114" mass="12248">MTERVLDFEELSTEMDVRAAEAFVSAQVGRQLGTLADGGDEVAAALDAEGLHEAAEVVRVACTNPLDLTLRELTICAMTCGRVPVVSLPMCEHPATNPDMAAAMRKYAPDGWRE</sequence>